<evidence type="ECO:0000259" key="6">
    <source>
        <dbReference type="PROSITE" id="PS50102"/>
    </source>
</evidence>
<proteinExistence type="predicted"/>
<dbReference type="GO" id="GO:0003723">
    <property type="term" value="F:RNA binding"/>
    <property type="evidence" value="ECO:0007669"/>
    <property type="project" value="UniProtKB-UniRule"/>
</dbReference>
<dbReference type="FunFam" id="3.30.70.330:FF:000037">
    <property type="entry name" value="RNA-binding protein with multiple splicing 2"/>
    <property type="match status" value="1"/>
</dbReference>
<dbReference type="PROSITE" id="PS50102">
    <property type="entry name" value="RRM"/>
    <property type="match status" value="2"/>
</dbReference>
<dbReference type="SUPFAM" id="SSF54928">
    <property type="entry name" value="RNA-binding domain, RBD"/>
    <property type="match status" value="1"/>
</dbReference>
<keyword evidence="7" id="KW-1185">Reference proteome</keyword>
<feature type="region of interest" description="Disordered" evidence="5">
    <location>
        <begin position="45"/>
        <end position="65"/>
    </location>
</feature>
<protein>
    <submittedName>
        <fullName evidence="8">RRM domain-containing protein</fullName>
    </submittedName>
</protein>
<dbReference type="Gene3D" id="3.30.70.330">
    <property type="match status" value="2"/>
</dbReference>
<dbReference type="PANTHER" id="PTHR10501">
    <property type="entry name" value="U1 SMALL NUCLEAR RIBONUCLEOPROTEIN A/U2 SMALL NUCLEAR RIBONUCLEOPROTEIN B"/>
    <property type="match status" value="1"/>
</dbReference>
<evidence type="ECO:0000256" key="5">
    <source>
        <dbReference type="SAM" id="MobiDB-lite"/>
    </source>
</evidence>
<feature type="region of interest" description="Disordered" evidence="5">
    <location>
        <begin position="534"/>
        <end position="553"/>
    </location>
</feature>
<evidence type="ECO:0000256" key="2">
    <source>
        <dbReference type="ARBA" id="ARBA00022884"/>
    </source>
</evidence>
<feature type="compositionally biased region" description="Gly residues" evidence="5">
    <location>
        <begin position="54"/>
        <end position="65"/>
    </location>
</feature>
<dbReference type="Proteomes" id="UP000887572">
    <property type="component" value="Unplaced"/>
</dbReference>
<dbReference type="Pfam" id="PF00076">
    <property type="entry name" value="RRM_1"/>
    <property type="match status" value="2"/>
</dbReference>
<evidence type="ECO:0000313" key="8">
    <source>
        <dbReference type="WBParaSite" id="Gr19_v10_g16899.t1"/>
    </source>
</evidence>
<reference evidence="8" key="1">
    <citation type="submission" date="2022-11" db="UniProtKB">
        <authorList>
            <consortium name="WormBaseParasite"/>
        </authorList>
    </citation>
    <scope>IDENTIFICATION</scope>
</reference>
<dbReference type="WBParaSite" id="Gr19_v10_g16899.t1">
    <property type="protein sequence ID" value="Gr19_v10_g16899.t1"/>
    <property type="gene ID" value="Gr19_v10_g16899"/>
</dbReference>
<keyword evidence="2 4" id="KW-0694">RNA-binding</keyword>
<organism evidence="7 8">
    <name type="scientific">Globodera rostochiensis</name>
    <name type="common">Golden nematode worm</name>
    <name type="synonym">Heterodera rostochiensis</name>
    <dbReference type="NCBI Taxonomy" id="31243"/>
    <lineage>
        <taxon>Eukaryota</taxon>
        <taxon>Metazoa</taxon>
        <taxon>Ecdysozoa</taxon>
        <taxon>Nematoda</taxon>
        <taxon>Chromadorea</taxon>
        <taxon>Rhabditida</taxon>
        <taxon>Tylenchina</taxon>
        <taxon>Tylenchomorpha</taxon>
        <taxon>Tylenchoidea</taxon>
        <taxon>Heteroderidae</taxon>
        <taxon>Heteroderinae</taxon>
        <taxon>Globodera</taxon>
    </lineage>
</organism>
<dbReference type="GO" id="GO:0005634">
    <property type="term" value="C:nucleus"/>
    <property type="evidence" value="ECO:0007669"/>
    <property type="project" value="UniProtKB-SubCell"/>
</dbReference>
<name>A0A914HH53_GLORO</name>
<evidence type="ECO:0000256" key="1">
    <source>
        <dbReference type="ARBA" id="ARBA00004123"/>
    </source>
</evidence>
<feature type="domain" description="RRM" evidence="6">
    <location>
        <begin position="73"/>
        <end position="170"/>
    </location>
</feature>
<sequence length="553" mass="56694">MTKDNNSCFIINGGGTTTTTTTARLANSNSSAKTTMMVNAVSMESLDSSTSATNGGGSGSGGGSGGDALAQVRTLFVSGLPADVKARELYLLFRSCSGYESCQLKLTQSGKNGTAMSSSIVNSVGKGNNTPVGFVTFATRADAETAKRELEGVKFDPELAQTIRLEFARSNTKVTKPSKQSSPTNHQHISTAILPPPVPLVSTHHHHHNSVVAAQQQLAAIQQQQQLAAVASVLLNHHHPHHHHDSAVPSGVGVGDTSPNSLAAAQHQQQLLLAAMTAASAPDQKLQQPLLNHLLATSVGAGGGGGCGDIQQQFATLAALNGIGGGPGSTPSNSLAAALHQQQLVQQLLQQPGVLLGAAGGGLHNGNAQLLTALAVAQQPQQFNSNGFGAHPAHQHWSSPSSAAAVASSSANLPSHSGSGSSALAPPCSTIFIGNLGSMASSQPNVVEEELRSLFAMFPGFCRMRMHTKGGGPVAFVEFGDIAQASAALQAMQGYALVSAAGAANGGIRIEFAKTRMGDTSQLASSASAFAPNCAQQQKGGEDQKHHHHFSQR</sequence>
<evidence type="ECO:0000313" key="7">
    <source>
        <dbReference type="Proteomes" id="UP000887572"/>
    </source>
</evidence>
<feature type="domain" description="RRM" evidence="6">
    <location>
        <begin position="429"/>
        <end position="515"/>
    </location>
</feature>
<evidence type="ECO:0000256" key="4">
    <source>
        <dbReference type="PROSITE-ProRule" id="PRU00176"/>
    </source>
</evidence>
<dbReference type="InterPro" id="IPR000504">
    <property type="entry name" value="RRM_dom"/>
</dbReference>
<dbReference type="SMART" id="SM00360">
    <property type="entry name" value="RRM"/>
    <property type="match status" value="2"/>
</dbReference>
<evidence type="ECO:0000256" key="3">
    <source>
        <dbReference type="ARBA" id="ARBA00023242"/>
    </source>
</evidence>
<dbReference type="InterPro" id="IPR035979">
    <property type="entry name" value="RBD_domain_sf"/>
</dbReference>
<dbReference type="AlphaFoldDB" id="A0A914HH53"/>
<keyword evidence="3" id="KW-0539">Nucleus</keyword>
<feature type="region of interest" description="Disordered" evidence="5">
    <location>
        <begin position="239"/>
        <end position="260"/>
    </location>
</feature>
<comment type="subcellular location">
    <subcellularLocation>
        <location evidence="1">Nucleus</location>
    </subcellularLocation>
</comment>
<dbReference type="InterPro" id="IPR012677">
    <property type="entry name" value="Nucleotide-bd_a/b_plait_sf"/>
</dbReference>
<accession>A0A914HH53</accession>